<evidence type="ECO:0000256" key="4">
    <source>
        <dbReference type="ARBA" id="ARBA00023054"/>
    </source>
</evidence>
<keyword evidence="9" id="KW-1185">Reference proteome</keyword>
<organism evidence="8 10">
    <name type="scientific">Dracunculus medinensis</name>
    <name type="common">Guinea worm</name>
    <dbReference type="NCBI Taxonomy" id="318479"/>
    <lineage>
        <taxon>Eukaryota</taxon>
        <taxon>Metazoa</taxon>
        <taxon>Ecdysozoa</taxon>
        <taxon>Nematoda</taxon>
        <taxon>Chromadorea</taxon>
        <taxon>Rhabditida</taxon>
        <taxon>Spirurina</taxon>
        <taxon>Dracunculoidea</taxon>
        <taxon>Dracunculidae</taxon>
        <taxon>Dracunculus</taxon>
    </lineage>
</organism>
<dbReference type="GO" id="GO:0019905">
    <property type="term" value="F:syntaxin binding"/>
    <property type="evidence" value="ECO:0007669"/>
    <property type="project" value="TreeGrafter"/>
</dbReference>
<dbReference type="FunFam" id="1.20.5.110:FF:000079">
    <property type="entry name" value="synaptosomal-associated protein 29"/>
    <property type="match status" value="1"/>
</dbReference>
<dbReference type="GO" id="GO:0031201">
    <property type="term" value="C:SNARE complex"/>
    <property type="evidence" value="ECO:0007669"/>
    <property type="project" value="TreeGrafter"/>
</dbReference>
<accession>A0A0N4UKV8</accession>
<gene>
    <name evidence="7" type="ORF">DME_LOCUS2399</name>
</gene>
<proteinExistence type="inferred from homology"/>
<dbReference type="Proteomes" id="UP000274756">
    <property type="component" value="Unassembled WGS sequence"/>
</dbReference>
<sequence>MKSYTTIGNSNSIEDDVNYYEREIERYMQESLDSTQRARSKLEESEQIGISAAQDLLAQREKLENTEKNLDEIDKTTKMTQRNLNSLKSVVGGFFKNKFSRAPKDSSTEMSSCKSSNSLSNTIGKLNDDYDYRKGPISTSGPTLSENSRSMIKGTRWEVMDNEIDANLDSMSSQLSRLRQIGTAIGEEVDSQNELLDRIHEKVERSDARVKDQDNQMRRLLGNVQKEEQQPTLPSVNKKKYKMLFSAVRSAF</sequence>
<dbReference type="CDD" id="cd15856">
    <property type="entry name" value="SNARE_SNAP29C"/>
    <property type="match status" value="1"/>
</dbReference>
<evidence type="ECO:0000256" key="5">
    <source>
        <dbReference type="SAM" id="Coils"/>
    </source>
</evidence>
<dbReference type="Proteomes" id="UP000038040">
    <property type="component" value="Unplaced"/>
</dbReference>
<evidence type="ECO:0000313" key="9">
    <source>
        <dbReference type="Proteomes" id="UP000274756"/>
    </source>
</evidence>
<dbReference type="GO" id="GO:0016082">
    <property type="term" value="P:synaptic vesicle priming"/>
    <property type="evidence" value="ECO:0007669"/>
    <property type="project" value="TreeGrafter"/>
</dbReference>
<dbReference type="WBParaSite" id="DME_0000839301-mRNA-1">
    <property type="protein sequence ID" value="DME_0000839301-mRNA-1"/>
    <property type="gene ID" value="DME_0000839301"/>
</dbReference>
<dbReference type="GO" id="GO:0005484">
    <property type="term" value="F:SNAP receptor activity"/>
    <property type="evidence" value="ECO:0007669"/>
    <property type="project" value="TreeGrafter"/>
</dbReference>
<dbReference type="OrthoDB" id="18679at2759"/>
<dbReference type="AlphaFoldDB" id="A0A0N4UKV8"/>
<evidence type="ECO:0000313" key="8">
    <source>
        <dbReference type="Proteomes" id="UP000038040"/>
    </source>
</evidence>
<dbReference type="GO" id="GO:0015031">
    <property type="term" value="P:protein transport"/>
    <property type="evidence" value="ECO:0007669"/>
    <property type="project" value="UniProtKB-KW"/>
</dbReference>
<feature type="coiled-coil region" evidence="5">
    <location>
        <begin position="10"/>
        <end position="83"/>
    </location>
</feature>
<keyword evidence="4 5" id="KW-0175">Coiled coil</keyword>
<dbReference type="PANTHER" id="PTHR19305:SF9">
    <property type="entry name" value="SYNAPTOSOMAL-ASSOCIATED PROTEIN 29"/>
    <property type="match status" value="1"/>
</dbReference>
<dbReference type="GO" id="GO:0031629">
    <property type="term" value="P:synaptic vesicle fusion to presynaptic active zone membrane"/>
    <property type="evidence" value="ECO:0007669"/>
    <property type="project" value="TreeGrafter"/>
</dbReference>
<protein>
    <submittedName>
        <fullName evidence="10">t-SNARE coiled-coil homology domain-containing protein</fullName>
    </submittedName>
</protein>
<evidence type="ECO:0000256" key="3">
    <source>
        <dbReference type="ARBA" id="ARBA00022927"/>
    </source>
</evidence>
<dbReference type="CDD" id="cd15887">
    <property type="entry name" value="SNARE_SNAP29N"/>
    <property type="match status" value="1"/>
</dbReference>
<reference evidence="10" key="1">
    <citation type="submission" date="2017-02" db="UniProtKB">
        <authorList>
            <consortium name="WormBaseParasite"/>
        </authorList>
    </citation>
    <scope>IDENTIFICATION</scope>
</reference>
<keyword evidence="2" id="KW-0813">Transport</keyword>
<evidence type="ECO:0000256" key="1">
    <source>
        <dbReference type="ARBA" id="ARBA00009480"/>
    </source>
</evidence>
<dbReference type="SUPFAM" id="SSF58038">
    <property type="entry name" value="SNARE fusion complex"/>
    <property type="match status" value="2"/>
</dbReference>
<dbReference type="GO" id="GO:0098793">
    <property type="term" value="C:presynapse"/>
    <property type="evidence" value="ECO:0007669"/>
    <property type="project" value="GOC"/>
</dbReference>
<evidence type="ECO:0000313" key="10">
    <source>
        <dbReference type="WBParaSite" id="DME_0000839301-mRNA-1"/>
    </source>
</evidence>
<dbReference type="EMBL" id="UYYG01000058">
    <property type="protein sequence ID" value="VDN52426.1"/>
    <property type="molecule type" value="Genomic_DNA"/>
</dbReference>
<dbReference type="GO" id="GO:0005886">
    <property type="term" value="C:plasma membrane"/>
    <property type="evidence" value="ECO:0007669"/>
    <property type="project" value="TreeGrafter"/>
</dbReference>
<dbReference type="STRING" id="318479.A0A0N4UKV8"/>
<feature type="domain" description="T-SNARE coiled-coil homology" evidence="6">
    <location>
        <begin position="158"/>
        <end position="220"/>
    </location>
</feature>
<dbReference type="FunFam" id="1.20.5.110:FF:000041">
    <property type="entry name" value="Synaptosomal-associated protein 29"/>
    <property type="match status" value="1"/>
</dbReference>
<dbReference type="PANTHER" id="PTHR19305">
    <property type="entry name" value="SYNAPTOSOMAL ASSOCIATED PROTEIN"/>
    <property type="match status" value="1"/>
</dbReference>
<feature type="domain" description="T-SNARE coiled-coil homology" evidence="6">
    <location>
        <begin position="25"/>
        <end position="87"/>
    </location>
</feature>
<evidence type="ECO:0000259" key="6">
    <source>
        <dbReference type="PROSITE" id="PS50192"/>
    </source>
</evidence>
<comment type="similarity">
    <text evidence="1">Belongs to the SNAP-25 family.</text>
</comment>
<name>A0A0N4UKV8_DRAME</name>
<dbReference type="InterPro" id="IPR000727">
    <property type="entry name" value="T_SNARE_dom"/>
</dbReference>
<reference evidence="7 9" key="2">
    <citation type="submission" date="2018-11" db="EMBL/GenBank/DDBJ databases">
        <authorList>
            <consortium name="Pathogen Informatics"/>
        </authorList>
    </citation>
    <scope>NUCLEOTIDE SEQUENCE [LARGE SCALE GENOMIC DNA]</scope>
</reference>
<evidence type="ECO:0000313" key="7">
    <source>
        <dbReference type="EMBL" id="VDN52426.1"/>
    </source>
</evidence>
<dbReference type="SMART" id="SM00397">
    <property type="entry name" value="t_SNARE"/>
    <property type="match status" value="2"/>
</dbReference>
<dbReference type="PROSITE" id="PS50192">
    <property type="entry name" value="T_SNARE"/>
    <property type="match status" value="2"/>
</dbReference>
<dbReference type="Gene3D" id="1.20.5.110">
    <property type="match status" value="2"/>
</dbReference>
<evidence type="ECO:0000256" key="2">
    <source>
        <dbReference type="ARBA" id="ARBA00022448"/>
    </source>
</evidence>
<keyword evidence="3" id="KW-0653">Protein transport</keyword>